<feature type="non-terminal residue" evidence="1">
    <location>
        <position position="1"/>
    </location>
</feature>
<proteinExistence type="predicted"/>
<accession>X1RB78</accession>
<evidence type="ECO:0000313" key="1">
    <source>
        <dbReference type="EMBL" id="GAI77972.1"/>
    </source>
</evidence>
<dbReference type="EMBL" id="BARW01007916">
    <property type="protein sequence ID" value="GAI77972.1"/>
    <property type="molecule type" value="Genomic_DNA"/>
</dbReference>
<sequence length="38" mass="4469">KEFNFKQTIFHSLNEIKSVEPVKENYGQGSFVVIRARK</sequence>
<reference evidence="1" key="1">
    <citation type="journal article" date="2014" name="Front. Microbiol.">
        <title>High frequency of phylogenetically diverse reductive dehalogenase-homologous genes in deep subseafloor sedimentary metagenomes.</title>
        <authorList>
            <person name="Kawai M."/>
            <person name="Futagami T."/>
            <person name="Toyoda A."/>
            <person name="Takaki Y."/>
            <person name="Nishi S."/>
            <person name="Hori S."/>
            <person name="Arai W."/>
            <person name="Tsubouchi T."/>
            <person name="Morono Y."/>
            <person name="Uchiyama I."/>
            <person name="Ito T."/>
            <person name="Fujiyama A."/>
            <person name="Inagaki F."/>
            <person name="Takami H."/>
        </authorList>
    </citation>
    <scope>NUCLEOTIDE SEQUENCE</scope>
    <source>
        <strain evidence="1">Expedition CK06-06</strain>
    </source>
</reference>
<comment type="caution">
    <text evidence="1">The sequence shown here is derived from an EMBL/GenBank/DDBJ whole genome shotgun (WGS) entry which is preliminary data.</text>
</comment>
<name>X1RB78_9ZZZZ</name>
<evidence type="ECO:0008006" key="2">
    <source>
        <dbReference type="Google" id="ProtNLM"/>
    </source>
</evidence>
<protein>
    <recommendedName>
        <fullName evidence="2">SAM-dependent methyltransferase</fullName>
    </recommendedName>
</protein>
<dbReference type="AlphaFoldDB" id="X1RB78"/>
<gene>
    <name evidence="1" type="ORF">S12H4_16377</name>
</gene>
<organism evidence="1">
    <name type="scientific">marine sediment metagenome</name>
    <dbReference type="NCBI Taxonomy" id="412755"/>
    <lineage>
        <taxon>unclassified sequences</taxon>
        <taxon>metagenomes</taxon>
        <taxon>ecological metagenomes</taxon>
    </lineage>
</organism>